<sequence length="401" mass="42723">MHPAEHRDLQPRGGDPDPRAGDRPAAAGGAARPRGRPPPAATGRLATGRGTRFRGRVSVDASVIVVSWNARELTLRCLDSLLAQNHEVGFEVVVVDNGSTDGSVEALRLRRDARLIELGHNTGFACAVNAGIRATSTPVVVLLNNDATADPDFVRTITAPLLADADAERGGPRLGATTGRVQLSGAFEPAAPTDPAALVSAAGKRWVRVDAGAGVTLLNSTGNEVTVSGNGRDRDWLAPSDGPGAPADVFGFNGGCAALRRLALDDVGLLDETLFVYYEDSELSWRLRRGGWSVRHVDEARTVHDHAASSGERSTVFLDNNERNRLSVALMHAPWPVVGRGTARAAGRALLGPDRRRRLLVLRDVAARLPGSLRRRRAVDRAARVPRQVVARYLVPDGGTR</sequence>
<feature type="compositionally biased region" description="Basic and acidic residues" evidence="5">
    <location>
        <begin position="1"/>
        <end position="22"/>
    </location>
</feature>
<feature type="region of interest" description="Disordered" evidence="5">
    <location>
        <begin position="1"/>
        <end position="49"/>
    </location>
</feature>
<organism evidence="7 8">
    <name type="scientific">Pengzhenrongella frigida</name>
    <dbReference type="NCBI Taxonomy" id="1259133"/>
    <lineage>
        <taxon>Bacteria</taxon>
        <taxon>Bacillati</taxon>
        <taxon>Actinomycetota</taxon>
        <taxon>Actinomycetes</taxon>
        <taxon>Micrococcales</taxon>
        <taxon>Pengzhenrongella</taxon>
    </lineage>
</organism>
<keyword evidence="4 7" id="KW-0808">Transferase</keyword>
<evidence type="ECO:0000256" key="3">
    <source>
        <dbReference type="ARBA" id="ARBA00022676"/>
    </source>
</evidence>
<dbReference type="InterPro" id="IPR001173">
    <property type="entry name" value="Glyco_trans_2-like"/>
</dbReference>
<dbReference type="Gene3D" id="3.90.550.10">
    <property type="entry name" value="Spore Coat Polysaccharide Biosynthesis Protein SpsA, Chain A"/>
    <property type="match status" value="1"/>
</dbReference>
<keyword evidence="8" id="KW-1185">Reference proteome</keyword>
<evidence type="ECO:0000259" key="6">
    <source>
        <dbReference type="Pfam" id="PF00535"/>
    </source>
</evidence>
<dbReference type="GO" id="GO:0016757">
    <property type="term" value="F:glycosyltransferase activity"/>
    <property type="evidence" value="ECO:0007669"/>
    <property type="project" value="UniProtKB-KW"/>
</dbReference>
<comment type="pathway">
    <text evidence="1">Cell wall biogenesis; cell wall polysaccharide biosynthesis.</text>
</comment>
<evidence type="ECO:0000313" key="8">
    <source>
        <dbReference type="Proteomes" id="UP000293764"/>
    </source>
</evidence>
<name>A0A4Q5N406_9MICO</name>
<evidence type="ECO:0000256" key="1">
    <source>
        <dbReference type="ARBA" id="ARBA00004776"/>
    </source>
</evidence>
<evidence type="ECO:0000256" key="5">
    <source>
        <dbReference type="SAM" id="MobiDB-lite"/>
    </source>
</evidence>
<dbReference type="EMBL" id="SDWW01000017">
    <property type="protein sequence ID" value="RYV51377.1"/>
    <property type="molecule type" value="Genomic_DNA"/>
</dbReference>
<dbReference type="Proteomes" id="UP000293764">
    <property type="component" value="Unassembled WGS sequence"/>
</dbReference>
<dbReference type="AlphaFoldDB" id="A0A4Q5N406"/>
<feature type="domain" description="Glycosyltransferase 2-like" evidence="6">
    <location>
        <begin position="62"/>
        <end position="165"/>
    </location>
</feature>
<evidence type="ECO:0000313" key="7">
    <source>
        <dbReference type="EMBL" id="RYV51377.1"/>
    </source>
</evidence>
<gene>
    <name evidence="7" type="ORF">EUA98_08815</name>
</gene>
<evidence type="ECO:0000256" key="2">
    <source>
        <dbReference type="ARBA" id="ARBA00006739"/>
    </source>
</evidence>
<dbReference type="PANTHER" id="PTHR43179:SF12">
    <property type="entry name" value="GALACTOFURANOSYLTRANSFERASE GLFT2"/>
    <property type="match status" value="1"/>
</dbReference>
<dbReference type="InterPro" id="IPR029044">
    <property type="entry name" value="Nucleotide-diphossugar_trans"/>
</dbReference>
<protein>
    <submittedName>
        <fullName evidence="7">Glycosyltransferase family 2 protein</fullName>
    </submittedName>
</protein>
<feature type="compositionally biased region" description="Low complexity" evidence="5">
    <location>
        <begin position="23"/>
        <end position="32"/>
    </location>
</feature>
<reference evidence="7 8" key="1">
    <citation type="submission" date="2019-01" db="EMBL/GenBank/DDBJ databases">
        <title>Novel species of Cellulomonas.</title>
        <authorList>
            <person name="Liu Q."/>
            <person name="Xin Y.-H."/>
        </authorList>
    </citation>
    <scope>NUCLEOTIDE SEQUENCE [LARGE SCALE GENOMIC DNA]</scope>
    <source>
        <strain evidence="7 8">HLT2-17</strain>
    </source>
</reference>
<dbReference type="OrthoDB" id="9771846at2"/>
<keyword evidence="3" id="KW-0328">Glycosyltransferase</keyword>
<evidence type="ECO:0000256" key="4">
    <source>
        <dbReference type="ARBA" id="ARBA00022679"/>
    </source>
</evidence>
<proteinExistence type="inferred from homology"/>
<dbReference type="PANTHER" id="PTHR43179">
    <property type="entry name" value="RHAMNOSYLTRANSFERASE WBBL"/>
    <property type="match status" value="1"/>
</dbReference>
<dbReference type="SUPFAM" id="SSF53448">
    <property type="entry name" value="Nucleotide-diphospho-sugar transferases"/>
    <property type="match status" value="1"/>
</dbReference>
<dbReference type="CDD" id="cd04186">
    <property type="entry name" value="GT_2_like_c"/>
    <property type="match status" value="1"/>
</dbReference>
<comment type="similarity">
    <text evidence="2">Belongs to the glycosyltransferase 2 family.</text>
</comment>
<dbReference type="Pfam" id="PF00535">
    <property type="entry name" value="Glycos_transf_2"/>
    <property type="match status" value="1"/>
</dbReference>
<comment type="caution">
    <text evidence="7">The sequence shown here is derived from an EMBL/GenBank/DDBJ whole genome shotgun (WGS) entry which is preliminary data.</text>
</comment>
<accession>A0A4Q5N406</accession>